<comment type="caution">
    <text evidence="7">The sequence shown here is derived from an EMBL/GenBank/DDBJ whole genome shotgun (WGS) entry which is preliminary data.</text>
</comment>
<evidence type="ECO:0000313" key="7">
    <source>
        <dbReference type="EMBL" id="RYR01996.1"/>
    </source>
</evidence>
<feature type="transmembrane region" description="Helical" evidence="6">
    <location>
        <begin position="99"/>
        <end position="116"/>
    </location>
</feature>
<feature type="transmembrane region" description="Helical" evidence="6">
    <location>
        <begin position="177"/>
        <end position="196"/>
    </location>
</feature>
<dbReference type="AlphaFoldDB" id="A0A444YJ90"/>
<evidence type="ECO:0000256" key="4">
    <source>
        <dbReference type="ARBA" id="ARBA00023136"/>
    </source>
</evidence>
<dbReference type="EMBL" id="SDMP01000016">
    <property type="protein sequence ID" value="RYR01996.1"/>
    <property type="molecule type" value="Genomic_DNA"/>
</dbReference>
<feature type="transmembrane region" description="Helical" evidence="6">
    <location>
        <begin position="248"/>
        <end position="270"/>
    </location>
</feature>
<evidence type="ECO:0000256" key="1">
    <source>
        <dbReference type="ARBA" id="ARBA00004141"/>
    </source>
</evidence>
<dbReference type="STRING" id="3818.A0A444YJ90"/>
<feature type="compositionally biased region" description="Low complexity" evidence="5">
    <location>
        <begin position="396"/>
        <end position="412"/>
    </location>
</feature>
<evidence type="ECO:0008006" key="9">
    <source>
        <dbReference type="Google" id="ProtNLM"/>
    </source>
</evidence>
<dbReference type="InterPro" id="IPR005178">
    <property type="entry name" value="Ostalpha/TMEM184C"/>
</dbReference>
<protein>
    <recommendedName>
        <fullName evidence="9">Transmembrane protein</fullName>
    </recommendedName>
</protein>
<feature type="transmembrane region" description="Helical" evidence="6">
    <location>
        <begin position="123"/>
        <end position="142"/>
    </location>
</feature>
<dbReference type="PANTHER" id="PTHR23423">
    <property type="entry name" value="ORGANIC SOLUTE TRANSPORTER-RELATED"/>
    <property type="match status" value="1"/>
</dbReference>
<evidence type="ECO:0000256" key="3">
    <source>
        <dbReference type="ARBA" id="ARBA00022989"/>
    </source>
</evidence>
<evidence type="ECO:0000256" key="2">
    <source>
        <dbReference type="ARBA" id="ARBA00022692"/>
    </source>
</evidence>
<dbReference type="Pfam" id="PF03619">
    <property type="entry name" value="Solute_trans_a"/>
    <property type="match status" value="2"/>
</dbReference>
<feature type="transmembrane region" description="Helical" evidence="6">
    <location>
        <begin position="282"/>
        <end position="304"/>
    </location>
</feature>
<gene>
    <name evidence="7" type="ORF">Ahy_B06g080853</name>
</gene>
<evidence type="ECO:0000256" key="5">
    <source>
        <dbReference type="SAM" id="MobiDB-lite"/>
    </source>
</evidence>
<feature type="transmembrane region" description="Helical" evidence="6">
    <location>
        <begin position="76"/>
        <end position="93"/>
    </location>
</feature>
<organism evidence="7 8">
    <name type="scientific">Arachis hypogaea</name>
    <name type="common">Peanut</name>
    <dbReference type="NCBI Taxonomy" id="3818"/>
    <lineage>
        <taxon>Eukaryota</taxon>
        <taxon>Viridiplantae</taxon>
        <taxon>Streptophyta</taxon>
        <taxon>Embryophyta</taxon>
        <taxon>Tracheophyta</taxon>
        <taxon>Spermatophyta</taxon>
        <taxon>Magnoliopsida</taxon>
        <taxon>eudicotyledons</taxon>
        <taxon>Gunneridae</taxon>
        <taxon>Pentapetalae</taxon>
        <taxon>rosids</taxon>
        <taxon>fabids</taxon>
        <taxon>Fabales</taxon>
        <taxon>Fabaceae</taxon>
        <taxon>Papilionoideae</taxon>
        <taxon>50 kb inversion clade</taxon>
        <taxon>dalbergioids sensu lato</taxon>
        <taxon>Dalbergieae</taxon>
        <taxon>Pterocarpus clade</taxon>
        <taxon>Arachis</taxon>
    </lineage>
</organism>
<proteinExistence type="predicted"/>
<name>A0A444YJ90_ARAHY</name>
<feature type="transmembrane region" description="Helical" evidence="6">
    <location>
        <begin position="7"/>
        <end position="28"/>
    </location>
</feature>
<reference evidence="7 8" key="1">
    <citation type="submission" date="2019-01" db="EMBL/GenBank/DDBJ databases">
        <title>Sequencing of cultivated peanut Arachis hypogaea provides insights into genome evolution and oil improvement.</title>
        <authorList>
            <person name="Chen X."/>
        </authorList>
    </citation>
    <scope>NUCLEOTIDE SEQUENCE [LARGE SCALE GENOMIC DNA]</scope>
    <source>
        <strain evidence="8">cv. Fuhuasheng</strain>
        <tissue evidence="7">Leaves</tissue>
    </source>
</reference>
<dbReference type="SMART" id="SM01417">
    <property type="entry name" value="Solute_trans_a"/>
    <property type="match status" value="1"/>
</dbReference>
<keyword evidence="2 6" id="KW-0812">Transmembrane</keyword>
<evidence type="ECO:0000256" key="6">
    <source>
        <dbReference type="SAM" id="Phobius"/>
    </source>
</evidence>
<keyword evidence="4 6" id="KW-0472">Membrane</keyword>
<feature type="transmembrane region" description="Helical" evidence="6">
    <location>
        <begin position="216"/>
        <end position="236"/>
    </location>
</feature>
<accession>A0A444YJ90</accession>
<dbReference type="Proteomes" id="UP000289738">
    <property type="component" value="Chromosome B06"/>
</dbReference>
<dbReference type="GO" id="GO:0016020">
    <property type="term" value="C:membrane"/>
    <property type="evidence" value="ECO:0007669"/>
    <property type="project" value="UniProtKB-SubCell"/>
</dbReference>
<feature type="region of interest" description="Disordered" evidence="5">
    <location>
        <begin position="396"/>
        <end position="416"/>
    </location>
</feature>
<sequence>MGVLVPAFLYITAFICTLGAIALAIIHIYRHLLNYTEPTYQRFIVRIVFMVPVYALMSFLSLVLPDSSIYFNSIREVYVIYIHPAFCCLLLNYNEIHRYICIILEPFVNLYLFYCFSYEAWVIYNFLSLCLAWVGGPGAVVISLSGRVLKPSVCLMTCCFPPIPLDGRFIRKCKQGCLQFVILKPILVVVTLILYAKGKYKDGNFNPKQSYLYLTIIYTLSYTMALYALALFYMACKDLLQPFNPVPKFIIIKSVVFLTYWQGVLFFLAAKSGIIKNADEAALLQNFIICVEMLVAAVGHFYAFPYKEYAGANIGGSRGFTASLGHAVKLNDFYHDTVHQFAPTYHDYVLYNHSEGEEGARKYRSRTFVPMGPEMDTVRKNKHIYENKLDDIQLSSFSSSTSSTPSNSGPVSDARSSEATNSSLLVDISSSASVPYDLTVIDLDVSTFPENVPAADKVGTQEK</sequence>
<evidence type="ECO:0000313" key="8">
    <source>
        <dbReference type="Proteomes" id="UP000289738"/>
    </source>
</evidence>
<comment type="subcellular location">
    <subcellularLocation>
        <location evidence="1">Membrane</location>
        <topology evidence="1">Multi-pass membrane protein</topology>
    </subcellularLocation>
</comment>
<feature type="transmembrane region" description="Helical" evidence="6">
    <location>
        <begin position="43"/>
        <end position="64"/>
    </location>
</feature>
<keyword evidence="3 6" id="KW-1133">Transmembrane helix</keyword>
<keyword evidence="8" id="KW-1185">Reference proteome</keyword>